<dbReference type="Gene3D" id="3.40.50.2300">
    <property type="match status" value="1"/>
</dbReference>
<protein>
    <submittedName>
        <fullName evidence="9">Transcription antiterminator</fullName>
    </submittedName>
</protein>
<dbReference type="SUPFAM" id="SSF52794">
    <property type="entry name" value="PTS system IIB component-like"/>
    <property type="match status" value="1"/>
</dbReference>
<keyword evidence="4" id="KW-0805">Transcription regulation</keyword>
<dbReference type="InterPro" id="IPR036634">
    <property type="entry name" value="PRD_sf"/>
</dbReference>
<feature type="domain" description="PTS EIIB type-2" evidence="7">
    <location>
        <begin position="422"/>
        <end position="512"/>
    </location>
</feature>
<dbReference type="Pfam" id="PF00874">
    <property type="entry name" value="PRD"/>
    <property type="match status" value="2"/>
</dbReference>
<evidence type="ECO:0000313" key="10">
    <source>
        <dbReference type="Proteomes" id="UP001306592"/>
    </source>
</evidence>
<evidence type="ECO:0000259" key="7">
    <source>
        <dbReference type="PROSITE" id="PS51099"/>
    </source>
</evidence>
<dbReference type="InterPro" id="IPR003501">
    <property type="entry name" value="PTS_EIIB_2/3"/>
</dbReference>
<dbReference type="Gene3D" id="1.10.1790.10">
    <property type="entry name" value="PRD domain"/>
    <property type="match status" value="2"/>
</dbReference>
<dbReference type="SUPFAM" id="SSF46785">
    <property type="entry name" value="Winged helix' DNA-binding domain"/>
    <property type="match status" value="1"/>
</dbReference>
<comment type="caution">
    <text evidence="9">The sequence shown here is derived from an EMBL/GenBank/DDBJ whole genome shotgun (WGS) entry which is preliminary data.</text>
</comment>
<dbReference type="InterPro" id="IPR007737">
    <property type="entry name" value="Mga_HTH"/>
</dbReference>
<dbReference type="InterPro" id="IPR036390">
    <property type="entry name" value="WH_DNA-bd_sf"/>
</dbReference>
<keyword evidence="10" id="KW-1185">Reference proteome</keyword>
<dbReference type="Pfam" id="PF05043">
    <property type="entry name" value="Mga"/>
    <property type="match status" value="1"/>
</dbReference>
<dbReference type="Pfam" id="PF02302">
    <property type="entry name" value="PTS_IIB"/>
    <property type="match status" value="1"/>
</dbReference>
<evidence type="ECO:0000256" key="5">
    <source>
        <dbReference type="ARBA" id="ARBA00023159"/>
    </source>
</evidence>
<feature type="domain" description="PRD" evidence="8">
    <location>
        <begin position="198"/>
        <end position="303"/>
    </location>
</feature>
<feature type="domain" description="PRD" evidence="8">
    <location>
        <begin position="313"/>
        <end position="421"/>
    </location>
</feature>
<dbReference type="InterPro" id="IPR036095">
    <property type="entry name" value="PTS_EIIB-like_sf"/>
</dbReference>
<dbReference type="PANTHER" id="PTHR30185">
    <property type="entry name" value="CRYPTIC BETA-GLUCOSIDE BGL OPERON ANTITERMINATOR"/>
    <property type="match status" value="1"/>
</dbReference>
<gene>
    <name evidence="9" type="ORF">V8N49_20615</name>
</gene>
<dbReference type="InterPro" id="IPR036388">
    <property type="entry name" value="WH-like_DNA-bd_sf"/>
</dbReference>
<keyword evidence="6" id="KW-0804">Transcription</keyword>
<dbReference type="InterPro" id="IPR013011">
    <property type="entry name" value="PTS_EIIB_2"/>
</dbReference>
<sequence>MQILSSRQNKLLKYLLQHQEYVPVKNIAQLLAVSEKTVHRDIQFIEEMLAEWNIASDKKIGSGIMLLVDDSQRLMLLEQLITPEDGGAEALANNSRRVKIASQLLSDTPRETSISKLSERYFISSASIVNDLKMIESWIAPLGLTLVRSQSGTHIEGSENHIRQAMATLINDVMNYQEPGSVNHSRLDPGSYKALTHYFGEEEVLYVQQILQQMEQQLGYPLGEPYYINLFTHILIMMHRMSLGNPLILNEENINQQPDEAIFNIAQQMVNHIERRIGNILPRDEVWFVYQYIISSGIVIEESENNPPLYCQLSNSESRRLTLDLIATFSEVINIDLRDDRLLHEGLLVHIKPLLNRLKYHIRIRNPLLEDIKQELADIYQLTGHAIHRVCQRFQLADIADDEVGYLTVHFQAALERQIAHKRILVVCSSGVGTSHLLKSRILRAFPDWTIVGVVSASTVTQHCQQQDIELVISTVHLAELPLPVVYVSAFFNDDDIKRVTERVIASKLLLASDRIKACEHAFS</sequence>
<accession>A0ABU8DKK1</accession>
<evidence type="ECO:0000256" key="2">
    <source>
        <dbReference type="ARBA" id="ARBA00022683"/>
    </source>
</evidence>
<keyword evidence="1" id="KW-0808">Transferase</keyword>
<keyword evidence="2" id="KW-0598">Phosphotransferase system</keyword>
<dbReference type="CDD" id="cd05568">
    <property type="entry name" value="PTS_IIB_bgl_like"/>
    <property type="match status" value="1"/>
</dbReference>
<dbReference type="PROSITE" id="PS51099">
    <property type="entry name" value="PTS_EIIB_TYPE_2"/>
    <property type="match status" value="1"/>
</dbReference>
<evidence type="ECO:0000259" key="8">
    <source>
        <dbReference type="PROSITE" id="PS51372"/>
    </source>
</evidence>
<dbReference type="InterPro" id="IPR013196">
    <property type="entry name" value="HTH_11"/>
</dbReference>
<proteinExistence type="predicted"/>
<dbReference type="SUPFAM" id="SSF63520">
    <property type="entry name" value="PTS-regulatory domain, PRD"/>
    <property type="match status" value="2"/>
</dbReference>
<dbReference type="InterPro" id="IPR011608">
    <property type="entry name" value="PRD"/>
</dbReference>
<dbReference type="Proteomes" id="UP001306592">
    <property type="component" value="Unassembled WGS sequence"/>
</dbReference>
<keyword evidence="5" id="KW-0010">Activator</keyword>
<dbReference type="PANTHER" id="PTHR30185:SF18">
    <property type="entry name" value="TRANSCRIPTIONAL REGULATOR MTLR"/>
    <property type="match status" value="1"/>
</dbReference>
<evidence type="ECO:0000256" key="6">
    <source>
        <dbReference type="ARBA" id="ARBA00023163"/>
    </source>
</evidence>
<dbReference type="RefSeq" id="WP_180276727.1">
    <property type="nucleotide sequence ID" value="NZ_JBANEI010000019.1"/>
</dbReference>
<dbReference type="Pfam" id="PF08279">
    <property type="entry name" value="HTH_11"/>
    <property type="match status" value="1"/>
</dbReference>
<evidence type="ECO:0000256" key="4">
    <source>
        <dbReference type="ARBA" id="ARBA00023015"/>
    </source>
</evidence>
<name>A0ABU8DKK1_ERWAP</name>
<reference evidence="9 10" key="1">
    <citation type="submission" date="2024-02" db="EMBL/GenBank/DDBJ databases">
        <title>First report Erwinia aphidicola in onion in Chile.</title>
        <authorList>
            <person name="Valenzuela M."/>
            <person name="Pena M."/>
            <person name="Dutta B."/>
        </authorList>
    </citation>
    <scope>NUCLEOTIDE SEQUENCE [LARGE SCALE GENOMIC DNA]</scope>
    <source>
        <strain evidence="9 10">QCJ3A</strain>
    </source>
</reference>
<evidence type="ECO:0000256" key="1">
    <source>
        <dbReference type="ARBA" id="ARBA00022679"/>
    </source>
</evidence>
<dbReference type="EMBL" id="JBANEI010000019">
    <property type="protein sequence ID" value="MEI2684048.1"/>
    <property type="molecule type" value="Genomic_DNA"/>
</dbReference>
<dbReference type="InterPro" id="IPR050661">
    <property type="entry name" value="BglG_antiterminators"/>
</dbReference>
<dbReference type="PROSITE" id="PS51372">
    <property type="entry name" value="PRD_2"/>
    <property type="match status" value="2"/>
</dbReference>
<keyword evidence="3" id="KW-0677">Repeat</keyword>
<organism evidence="9 10">
    <name type="scientific">Erwinia aphidicola</name>
    <dbReference type="NCBI Taxonomy" id="68334"/>
    <lineage>
        <taxon>Bacteria</taxon>
        <taxon>Pseudomonadati</taxon>
        <taxon>Pseudomonadota</taxon>
        <taxon>Gammaproteobacteria</taxon>
        <taxon>Enterobacterales</taxon>
        <taxon>Erwiniaceae</taxon>
        <taxon>Erwinia</taxon>
    </lineage>
</organism>
<evidence type="ECO:0000313" key="9">
    <source>
        <dbReference type="EMBL" id="MEI2684048.1"/>
    </source>
</evidence>
<dbReference type="Gene3D" id="1.10.10.10">
    <property type="entry name" value="Winged helix-like DNA-binding domain superfamily/Winged helix DNA-binding domain"/>
    <property type="match status" value="2"/>
</dbReference>
<evidence type="ECO:0000256" key="3">
    <source>
        <dbReference type="ARBA" id="ARBA00022737"/>
    </source>
</evidence>